<dbReference type="Gene3D" id="3.50.7.10">
    <property type="entry name" value="GroEL"/>
    <property type="match status" value="1"/>
</dbReference>
<dbReference type="GO" id="GO:0005524">
    <property type="term" value="F:ATP binding"/>
    <property type="evidence" value="ECO:0007669"/>
    <property type="project" value="UniProtKB-KW"/>
</dbReference>
<keyword evidence="13" id="KW-1185">Reference proteome</keyword>
<dbReference type="InterPro" id="IPR027409">
    <property type="entry name" value="GroEL-like_apical_dom_sf"/>
</dbReference>
<dbReference type="InterPro" id="IPR027410">
    <property type="entry name" value="TCP-1-like_intermed_sf"/>
</dbReference>
<evidence type="ECO:0000313" key="12">
    <source>
        <dbReference type="EMBL" id="CAL6005929.1"/>
    </source>
</evidence>
<comment type="similarity">
    <text evidence="2 8">Belongs to the TCP-1 chaperonin family.</text>
</comment>
<dbReference type="PROSITE" id="PS00751">
    <property type="entry name" value="TCP1_2"/>
    <property type="match status" value="1"/>
</dbReference>
<dbReference type="InterPro" id="IPR002423">
    <property type="entry name" value="Cpn60/GroEL/TCP-1"/>
</dbReference>
<evidence type="ECO:0000313" key="9">
    <source>
        <dbReference type="EMBL" id="CAI9916481.1"/>
    </source>
</evidence>
<dbReference type="Gene3D" id="3.30.260.10">
    <property type="entry name" value="TCP-1-like chaperonin intermediate domain"/>
    <property type="match status" value="1"/>
</dbReference>
<keyword evidence="3" id="KW-0963">Cytoplasm</keyword>
<dbReference type="SUPFAM" id="SSF54849">
    <property type="entry name" value="GroEL-intermediate domain like"/>
    <property type="match status" value="1"/>
</dbReference>
<dbReference type="CDD" id="cd03336">
    <property type="entry name" value="TCP1_beta"/>
    <property type="match status" value="1"/>
</dbReference>
<dbReference type="InterPro" id="IPR027413">
    <property type="entry name" value="GROEL-like_equatorial_sf"/>
</dbReference>
<comment type="subcellular location">
    <subcellularLocation>
        <location evidence="1">Cytoplasm</location>
    </subcellularLocation>
</comment>
<comment type="caution">
    <text evidence="9">The sequence shown here is derived from an EMBL/GenBank/DDBJ whole genome shotgun (WGS) entry which is preliminary data.</text>
</comment>
<name>A0AA86TGB2_9EUKA</name>
<dbReference type="InterPro" id="IPR012716">
    <property type="entry name" value="Chap_CCT_beta"/>
</dbReference>
<dbReference type="EMBL" id="CAXDID020000016">
    <property type="protein sequence ID" value="CAL5983727.1"/>
    <property type="molecule type" value="Genomic_DNA"/>
</dbReference>
<dbReference type="GO" id="GO:0140662">
    <property type="term" value="F:ATP-dependent protein folding chaperone"/>
    <property type="evidence" value="ECO:0007669"/>
    <property type="project" value="InterPro"/>
</dbReference>
<evidence type="ECO:0000256" key="7">
    <source>
        <dbReference type="ARBA" id="ARBA00033237"/>
    </source>
</evidence>
<dbReference type="GO" id="GO:0051082">
    <property type="term" value="F:unfolded protein binding"/>
    <property type="evidence" value="ECO:0007669"/>
    <property type="project" value="InterPro"/>
</dbReference>
<dbReference type="SUPFAM" id="SSF48592">
    <property type="entry name" value="GroEL equatorial domain-like"/>
    <property type="match status" value="1"/>
</dbReference>
<evidence type="ECO:0000313" key="13">
    <source>
        <dbReference type="Proteomes" id="UP001642409"/>
    </source>
</evidence>
<dbReference type="EMBL" id="CAXDID020000053">
    <property type="protein sequence ID" value="CAL6005929.1"/>
    <property type="molecule type" value="Genomic_DNA"/>
</dbReference>
<dbReference type="Pfam" id="PF00118">
    <property type="entry name" value="Cpn60_TCP1"/>
    <property type="match status" value="1"/>
</dbReference>
<accession>A0AA86TGB2</accession>
<dbReference type="EMBL" id="CATOUU010000931">
    <property type="protein sequence ID" value="CAI9960381.1"/>
    <property type="molecule type" value="Genomic_DNA"/>
</dbReference>
<evidence type="ECO:0000256" key="5">
    <source>
        <dbReference type="ARBA" id="ARBA00022840"/>
    </source>
</evidence>
<dbReference type="AlphaFoldDB" id="A0AA86TGB2"/>
<reference evidence="11 13" key="2">
    <citation type="submission" date="2024-07" db="EMBL/GenBank/DDBJ databases">
        <authorList>
            <person name="Akdeniz Z."/>
        </authorList>
    </citation>
    <scope>NUCLEOTIDE SEQUENCE [LARGE SCALE GENOMIC DNA]</scope>
</reference>
<dbReference type="EMBL" id="CATOUU010000108">
    <property type="protein sequence ID" value="CAI9916481.1"/>
    <property type="molecule type" value="Genomic_DNA"/>
</dbReference>
<dbReference type="PRINTS" id="PR00304">
    <property type="entry name" value="TCOMPLEXTCP1"/>
</dbReference>
<evidence type="ECO:0000256" key="8">
    <source>
        <dbReference type="RuleBase" id="RU004187"/>
    </source>
</evidence>
<dbReference type="NCBIfam" id="TIGR02341">
    <property type="entry name" value="chap_CCT_beta"/>
    <property type="match status" value="1"/>
</dbReference>
<gene>
    <name evidence="12" type="ORF">HINF_LOCUS19855</name>
    <name evidence="9" type="ORF">HINF_LOCUS4126</name>
    <name evidence="10" type="ORF">HINF_LOCUS48026</name>
    <name evidence="11" type="ORF">HINF_LOCUS7760</name>
</gene>
<evidence type="ECO:0000256" key="3">
    <source>
        <dbReference type="ARBA" id="ARBA00022490"/>
    </source>
</evidence>
<dbReference type="PANTHER" id="PTHR11353">
    <property type="entry name" value="CHAPERONIN"/>
    <property type="match status" value="1"/>
</dbReference>
<dbReference type="InterPro" id="IPR002194">
    <property type="entry name" value="Chaperonin_TCP-1_CS"/>
</dbReference>
<proteinExistence type="inferred from homology"/>
<dbReference type="GO" id="GO:0005832">
    <property type="term" value="C:chaperonin-containing T-complex"/>
    <property type="evidence" value="ECO:0007669"/>
    <property type="project" value="InterPro"/>
</dbReference>
<dbReference type="PROSITE" id="PS00995">
    <property type="entry name" value="TCP1_3"/>
    <property type="match status" value="1"/>
</dbReference>
<evidence type="ECO:0000256" key="1">
    <source>
        <dbReference type="ARBA" id="ARBA00004496"/>
    </source>
</evidence>
<keyword evidence="6 8" id="KW-0143">Chaperone</keyword>
<dbReference type="FunFam" id="3.50.7.10:FF:000002">
    <property type="entry name" value="T-complex protein 1 subunit beta"/>
    <property type="match status" value="1"/>
</dbReference>
<dbReference type="InterPro" id="IPR017998">
    <property type="entry name" value="Chaperone_TCP-1"/>
</dbReference>
<dbReference type="PROSITE" id="PS00750">
    <property type="entry name" value="TCP1_1"/>
    <property type="match status" value="1"/>
</dbReference>
<dbReference type="Gene3D" id="1.10.560.10">
    <property type="entry name" value="GroEL-like equatorial domain"/>
    <property type="match status" value="1"/>
</dbReference>
<evidence type="ECO:0000256" key="4">
    <source>
        <dbReference type="ARBA" id="ARBA00022741"/>
    </source>
</evidence>
<evidence type="ECO:0000256" key="6">
    <source>
        <dbReference type="ARBA" id="ARBA00023186"/>
    </source>
</evidence>
<keyword evidence="4 8" id="KW-0547">Nucleotide-binding</keyword>
<protein>
    <recommendedName>
        <fullName evidence="7">CCT-beta</fullName>
    </recommendedName>
</protein>
<keyword evidence="5 8" id="KW-0067">ATP-binding</keyword>
<dbReference type="Proteomes" id="UP001642409">
    <property type="component" value="Unassembled WGS sequence"/>
</dbReference>
<dbReference type="SUPFAM" id="SSF52029">
    <property type="entry name" value="GroEL apical domain-like"/>
    <property type="match status" value="1"/>
</dbReference>
<organism evidence="9">
    <name type="scientific">Hexamita inflata</name>
    <dbReference type="NCBI Taxonomy" id="28002"/>
    <lineage>
        <taxon>Eukaryota</taxon>
        <taxon>Metamonada</taxon>
        <taxon>Diplomonadida</taxon>
        <taxon>Hexamitidae</taxon>
        <taxon>Hexamitinae</taxon>
        <taxon>Hexamita</taxon>
    </lineage>
</organism>
<sequence>MNSHTSVNYMKQGAVQEKGEEARLTSLVGAVSVSDMVKTTLGPAGMDKILQSVQGGMRITNDGATILKSVMIDNPAARVLIDISRVQDEAVGDGTTSVCVLAGELLRSARELLDKKVHPMSIVEGYRTATDIARKALEKNAHDNSADKAQFREDLLKIARTTMSSKILPSAQELFANLAVDAVLRLEGDPNLNHIQIIKKAGSTLSDSYLDDGFILNKKIGAGQPKRIENPVILLANTALDQDKIKIEGGRVKVHSHAQMEEIEQAERARMEAKCQKIVDHKINVFINRQLVYDVPQQYFAKNNVVCIEHADFEGVERLSLILKADIVSTFDHPDDVKLGTCKLIEEIMIGEDTLLKFSGLPSSRASTIVLRGASGHILEEAERSLHDALCVVSQTVINSKVVLGAGNAETLMANAVELETQKIQGKQALVMQAFANALRQIPVTLADNGGFDGDDLAAQLRGKMFNGDKDCGLDMRSGSIGNVREMGVFESYKCKEHVLMYAAEAAEQILRVDSIVNCAPRQRQ</sequence>
<evidence type="ECO:0000313" key="11">
    <source>
        <dbReference type="EMBL" id="CAL5983727.1"/>
    </source>
</evidence>
<dbReference type="GO" id="GO:0016887">
    <property type="term" value="F:ATP hydrolysis activity"/>
    <property type="evidence" value="ECO:0007669"/>
    <property type="project" value="InterPro"/>
</dbReference>
<reference evidence="9" key="1">
    <citation type="submission" date="2023-06" db="EMBL/GenBank/DDBJ databases">
        <authorList>
            <person name="Kurt Z."/>
        </authorList>
    </citation>
    <scope>NUCLEOTIDE SEQUENCE</scope>
</reference>
<evidence type="ECO:0000313" key="10">
    <source>
        <dbReference type="EMBL" id="CAI9960381.1"/>
    </source>
</evidence>
<evidence type="ECO:0000256" key="2">
    <source>
        <dbReference type="ARBA" id="ARBA00008020"/>
    </source>
</evidence>